<dbReference type="Gene3D" id="1.20.120.1630">
    <property type="match status" value="1"/>
</dbReference>
<dbReference type="STRING" id="1748243.Tel_07835"/>
<protein>
    <submittedName>
        <fullName evidence="7">Uncharacterized protein</fullName>
    </submittedName>
</protein>
<comment type="subcellular location">
    <subcellularLocation>
        <location evidence="1">Membrane</location>
        <topology evidence="1">Multi-pass membrane protein</topology>
    </subcellularLocation>
</comment>
<sequence length="222" mass="25596">MSGAEPLLVLIWSGYFVLHSLLASHGFKRYILAKLPRLTPCYRLAYNLVALLTLVPIAWIHLTYPAATVWQWQGVAAVLTDALALAALLGFAWSLKYYDMAAFTGVRACLRRDVRMTQERLTLSPLHRWVRHPWYLFAIVMVWSRDQNTLSLISTIMVTLYFFIGAKLEERKLRREFGAAYAEYMQRVPGIIPLPWRRLSAAEAERISRRSRPVAGPDRRFD</sequence>
<feature type="transmembrane region" description="Helical" evidence="6">
    <location>
        <begin position="6"/>
        <end position="23"/>
    </location>
</feature>
<dbReference type="EMBL" id="CP013099">
    <property type="protein sequence ID" value="ALP53072.1"/>
    <property type="molecule type" value="Genomic_DNA"/>
</dbReference>
<dbReference type="AlphaFoldDB" id="A0A0S2TD44"/>
<comment type="similarity">
    <text evidence="2">Belongs to the nurim family.</text>
</comment>
<name>A0A0S2TD44_9GAMM</name>
<proteinExistence type="inferred from homology"/>
<dbReference type="InterPro" id="IPR033580">
    <property type="entry name" value="Nurim-like"/>
</dbReference>
<feature type="transmembrane region" description="Helical" evidence="6">
    <location>
        <begin position="44"/>
        <end position="64"/>
    </location>
</feature>
<keyword evidence="8" id="KW-1185">Reference proteome</keyword>
<evidence type="ECO:0000256" key="3">
    <source>
        <dbReference type="ARBA" id="ARBA00022692"/>
    </source>
</evidence>
<reference evidence="7" key="1">
    <citation type="submission" date="2015-10" db="EMBL/GenBank/DDBJ databases">
        <title>Description of Candidatus Tenderia electrophaga gen. nov, sp. nov., an Uncultivated Electroautotroph from a Biocathode Enrichment.</title>
        <authorList>
            <person name="Eddie B.J."/>
            <person name="Malanoski A.P."/>
            <person name="Wang Z."/>
            <person name="Hall R.J."/>
            <person name="Oh S.D."/>
            <person name="Heiner C."/>
            <person name="Lin B."/>
            <person name="Strycharz-Glaven S.M."/>
        </authorList>
    </citation>
    <scope>NUCLEOTIDE SEQUENCE [LARGE SCALE GENOMIC DNA]</scope>
    <source>
        <strain evidence="7">NRL1</strain>
    </source>
</reference>
<dbReference type="PANTHER" id="PTHR31040">
    <property type="entry name" value="NURIM"/>
    <property type="match status" value="1"/>
</dbReference>
<keyword evidence="4 6" id="KW-1133">Transmembrane helix</keyword>
<feature type="transmembrane region" description="Helical" evidence="6">
    <location>
        <begin position="70"/>
        <end position="93"/>
    </location>
</feature>
<evidence type="ECO:0000256" key="1">
    <source>
        <dbReference type="ARBA" id="ARBA00004141"/>
    </source>
</evidence>
<dbReference type="PANTHER" id="PTHR31040:SF1">
    <property type="entry name" value="NURIM"/>
    <property type="match status" value="1"/>
</dbReference>
<accession>A0A0S2TD44</accession>
<evidence type="ECO:0000313" key="8">
    <source>
        <dbReference type="Proteomes" id="UP000055136"/>
    </source>
</evidence>
<keyword evidence="3 6" id="KW-0812">Transmembrane</keyword>
<evidence type="ECO:0000256" key="2">
    <source>
        <dbReference type="ARBA" id="ARBA00010631"/>
    </source>
</evidence>
<gene>
    <name evidence="7" type="ORF">Tel_07835</name>
</gene>
<evidence type="ECO:0000256" key="5">
    <source>
        <dbReference type="ARBA" id="ARBA00023136"/>
    </source>
</evidence>
<evidence type="ECO:0000313" key="7">
    <source>
        <dbReference type="EMBL" id="ALP53072.1"/>
    </source>
</evidence>
<dbReference type="Proteomes" id="UP000055136">
    <property type="component" value="Chromosome"/>
</dbReference>
<organism evidence="7 8">
    <name type="scientific">Candidatus Tenderia electrophaga</name>
    <dbReference type="NCBI Taxonomy" id="1748243"/>
    <lineage>
        <taxon>Bacteria</taxon>
        <taxon>Pseudomonadati</taxon>
        <taxon>Pseudomonadota</taxon>
        <taxon>Gammaproteobacteria</taxon>
        <taxon>Candidatus Tenderiales</taxon>
        <taxon>Candidatus Tenderiaceae</taxon>
        <taxon>Candidatus Tenderia</taxon>
    </lineage>
</organism>
<dbReference type="KEGG" id="tee:Tel_07835"/>
<keyword evidence="5 6" id="KW-0472">Membrane</keyword>
<evidence type="ECO:0000256" key="4">
    <source>
        <dbReference type="ARBA" id="ARBA00022989"/>
    </source>
</evidence>
<dbReference type="GO" id="GO:0016020">
    <property type="term" value="C:membrane"/>
    <property type="evidence" value="ECO:0007669"/>
    <property type="project" value="UniProtKB-SubCell"/>
</dbReference>
<feature type="transmembrane region" description="Helical" evidence="6">
    <location>
        <begin position="149"/>
        <end position="166"/>
    </location>
</feature>
<evidence type="ECO:0000256" key="6">
    <source>
        <dbReference type="SAM" id="Phobius"/>
    </source>
</evidence>